<dbReference type="Gramene" id="KVH89640">
    <property type="protein sequence ID" value="KVH89640"/>
    <property type="gene ID" value="Ccrd_008367"/>
</dbReference>
<protein>
    <submittedName>
        <fullName evidence="2">Uncharacterized protein</fullName>
    </submittedName>
</protein>
<comment type="caution">
    <text evidence="2">The sequence shown here is derived from an EMBL/GenBank/DDBJ whole genome shotgun (WGS) entry which is preliminary data.</text>
</comment>
<dbReference type="Proteomes" id="UP000243975">
    <property type="component" value="Unassembled WGS sequence"/>
</dbReference>
<feature type="compositionally biased region" description="Polar residues" evidence="1">
    <location>
        <begin position="504"/>
        <end position="520"/>
    </location>
</feature>
<keyword evidence="3" id="KW-1185">Reference proteome</keyword>
<dbReference type="AlphaFoldDB" id="A0A103XF63"/>
<accession>A0A103XF63</accession>
<evidence type="ECO:0000313" key="3">
    <source>
        <dbReference type="Proteomes" id="UP000243975"/>
    </source>
</evidence>
<evidence type="ECO:0000256" key="1">
    <source>
        <dbReference type="SAM" id="MobiDB-lite"/>
    </source>
</evidence>
<proteinExistence type="predicted"/>
<dbReference type="OMA" id="DMDTIPK"/>
<feature type="region of interest" description="Disordered" evidence="1">
    <location>
        <begin position="504"/>
        <end position="549"/>
    </location>
</feature>
<dbReference type="EMBL" id="LEKV01005190">
    <property type="protein sequence ID" value="KVH89640.1"/>
    <property type="molecule type" value="Genomic_DNA"/>
</dbReference>
<evidence type="ECO:0000313" key="2">
    <source>
        <dbReference type="EMBL" id="KVH89640.1"/>
    </source>
</evidence>
<dbReference type="PANTHER" id="PTHR36071:SF1">
    <property type="entry name" value="DNA DOUBLE-STRAND BREAK REPAIR PROTEIN"/>
    <property type="match status" value="1"/>
</dbReference>
<dbReference type="STRING" id="59895.A0A103XF63"/>
<dbReference type="OrthoDB" id="767974at2759"/>
<sequence length="668" mass="76166">MEFLYEDCKSLLEQVNLQEKELRHKRRWLIGLPTTRSETGKLKGSKFQTERPIPEYLLREDDVSYETIKSFVEKLFEEYNSKEKRHILEDDMQLIHSPRDLIGLFSLINDMTNQGLLHFAEVLTGGSIKFEKTRWKMKQIIKGCLSEEFSKQENTRMINLSENHSLLLKDPHNFCWSCESRFIPDSSSYHAAVHKILNVLEDLPTQSLSAMHRKLRGIKDYMPKLIPKKSGWGRDTLIKRLRKKCLGLLSKLSEGDSLQEPLAKAMEVAGLTLKLIQGRHYITNFKQFSPEISVLQNDIAMSIQLLDQRVTFSALEDIQVLLDPKAKLPERTLRASIRNLLTEYLFECSDMDTVPQCLLEVLAITRKGSEAPYKHLAEMKIEEEVECILSVSASIKQVLWDLIPEHGLDLEFVDAYMEDPEESDGDDMWEDIELEHVQNKMSHSCNSDEEIASTGEMEQANFNSAENSKCMAESSSTKSYSALLSTREVSNPQHTRYHLVSLRNTEADMNNQDSTLSSSPDRLFRSSVGGQEVTHASEKNPELDSSNFSPGERRLMFDNQSMCNNQYLAIQAASDEASMVAYRLIGCMLYDFAQTEGCELKSHDVSYLGARRYDLKQKEQGAARKGPATHEKDGCSILIKAVEELIPSCAKCEADRLKELMGSKVVRQ</sequence>
<organism evidence="2 3">
    <name type="scientific">Cynara cardunculus var. scolymus</name>
    <name type="common">Globe artichoke</name>
    <name type="synonym">Cynara scolymus</name>
    <dbReference type="NCBI Taxonomy" id="59895"/>
    <lineage>
        <taxon>Eukaryota</taxon>
        <taxon>Viridiplantae</taxon>
        <taxon>Streptophyta</taxon>
        <taxon>Embryophyta</taxon>
        <taxon>Tracheophyta</taxon>
        <taxon>Spermatophyta</taxon>
        <taxon>Magnoliopsida</taxon>
        <taxon>eudicotyledons</taxon>
        <taxon>Gunneridae</taxon>
        <taxon>Pentapetalae</taxon>
        <taxon>asterids</taxon>
        <taxon>campanulids</taxon>
        <taxon>Asterales</taxon>
        <taxon>Asteraceae</taxon>
        <taxon>Carduoideae</taxon>
        <taxon>Cardueae</taxon>
        <taxon>Carduinae</taxon>
        <taxon>Cynara</taxon>
    </lineage>
</organism>
<dbReference type="PANTHER" id="PTHR36071">
    <property type="entry name" value="DNA DOUBLE-STRAND BREAK REPAIR PROTEIN"/>
    <property type="match status" value="1"/>
</dbReference>
<reference evidence="2 3" key="1">
    <citation type="journal article" date="2016" name="Sci. Rep.">
        <title>The genome sequence of the outbreeding globe artichoke constructed de novo incorporating a phase-aware low-pass sequencing strategy of F1 progeny.</title>
        <authorList>
            <person name="Scaglione D."/>
            <person name="Reyes-Chin-Wo S."/>
            <person name="Acquadro A."/>
            <person name="Froenicke L."/>
            <person name="Portis E."/>
            <person name="Beitel C."/>
            <person name="Tirone M."/>
            <person name="Mauro R."/>
            <person name="Lo Monaco A."/>
            <person name="Mauromicale G."/>
            <person name="Faccioli P."/>
            <person name="Cattivelli L."/>
            <person name="Rieseberg L."/>
            <person name="Michelmore R."/>
            <person name="Lanteri S."/>
        </authorList>
    </citation>
    <scope>NUCLEOTIDE SEQUENCE [LARGE SCALE GENOMIC DNA]</scope>
    <source>
        <strain evidence="2">2C</strain>
    </source>
</reference>
<name>A0A103XF63_CYNCS</name>
<gene>
    <name evidence="2" type="ORF">Ccrd_008367</name>
</gene>